<evidence type="ECO:0000256" key="1">
    <source>
        <dbReference type="ARBA" id="ARBA00004496"/>
    </source>
</evidence>
<dbReference type="Proteomes" id="UP001153636">
    <property type="component" value="Chromosome 2"/>
</dbReference>
<evidence type="ECO:0000256" key="5">
    <source>
        <dbReference type="ARBA" id="ARBA00022801"/>
    </source>
</evidence>
<dbReference type="EMBL" id="OV651814">
    <property type="protein sequence ID" value="CAH1105666.1"/>
    <property type="molecule type" value="Genomic_DNA"/>
</dbReference>
<evidence type="ECO:0000313" key="13">
    <source>
        <dbReference type="Proteomes" id="UP001153636"/>
    </source>
</evidence>
<keyword evidence="13" id="KW-1185">Reference proteome</keyword>
<dbReference type="PANTHER" id="PTHR20842:SF0">
    <property type="entry name" value="ALPHA-ASPARTYL DIPEPTIDASE"/>
    <property type="match status" value="1"/>
</dbReference>
<evidence type="ECO:0000256" key="9">
    <source>
        <dbReference type="ARBA" id="ARBA00058347"/>
    </source>
</evidence>
<dbReference type="FunFam" id="3.40.50.880:FF:000007">
    <property type="entry name" value="Peptidase E"/>
    <property type="match status" value="1"/>
</dbReference>
<comment type="catalytic activity">
    <reaction evidence="8">
        <text>Dipeptidase E catalyzes the hydrolysis of dipeptides Asp-|-Xaa. It does not act on peptides with N-terminal Glu, Asn or Gln, nor does it cleave isoaspartyl peptides.</text>
        <dbReference type="EC" id="3.4.13.21"/>
    </reaction>
</comment>
<evidence type="ECO:0000256" key="4">
    <source>
        <dbReference type="ARBA" id="ARBA00022670"/>
    </source>
</evidence>
<keyword evidence="5" id="KW-0378">Hydrolase</keyword>
<keyword evidence="4" id="KW-0645">Protease</keyword>
<evidence type="ECO:0000256" key="10">
    <source>
        <dbReference type="ARBA" id="ARBA00066675"/>
    </source>
</evidence>
<keyword evidence="7" id="KW-0224">Dipeptidase</keyword>
<dbReference type="OrthoDB" id="10052168at2759"/>
<comment type="similarity">
    <text evidence="2">Belongs to the peptidase S51 family.</text>
</comment>
<dbReference type="InterPro" id="IPR029062">
    <property type="entry name" value="Class_I_gatase-like"/>
</dbReference>
<evidence type="ECO:0000256" key="6">
    <source>
        <dbReference type="ARBA" id="ARBA00022825"/>
    </source>
</evidence>
<dbReference type="NCBIfam" id="NF003642">
    <property type="entry name" value="PRK05282.1"/>
    <property type="match status" value="1"/>
</dbReference>
<evidence type="ECO:0000256" key="8">
    <source>
        <dbReference type="ARBA" id="ARBA00050239"/>
    </source>
</evidence>
<dbReference type="AlphaFoldDB" id="A0A9P0GC91"/>
<sequence length="253" mass="28323">MIFTNSIRSFVGIMTKRQLLLLSSSRVHGHEYLEFAQDDICDLLNLNKVSTILFIPYALKDHDAYVKTVEKPFKKWGFEVIGIHTTNPLEAVNKAEAIFIGGGNTFRLLKTLYDLNLVKAIRKRVTEQGIPYIGASAGTNVATVSINTTNDMPIVYPPSFKALELVPFNINPHYVDPDLNSTHKGETREERIMQYHEEDESYTVLGLREGSLLSVEGNVAILKGVTGARLFVKDKEPEEFKVGSNLSHLLKGN</sequence>
<keyword evidence="3" id="KW-0963">Cytoplasm</keyword>
<organism evidence="12 13">
    <name type="scientific">Psylliodes chrysocephalus</name>
    <dbReference type="NCBI Taxonomy" id="3402493"/>
    <lineage>
        <taxon>Eukaryota</taxon>
        <taxon>Metazoa</taxon>
        <taxon>Ecdysozoa</taxon>
        <taxon>Arthropoda</taxon>
        <taxon>Hexapoda</taxon>
        <taxon>Insecta</taxon>
        <taxon>Pterygota</taxon>
        <taxon>Neoptera</taxon>
        <taxon>Endopterygota</taxon>
        <taxon>Coleoptera</taxon>
        <taxon>Polyphaga</taxon>
        <taxon>Cucujiformia</taxon>
        <taxon>Chrysomeloidea</taxon>
        <taxon>Chrysomelidae</taxon>
        <taxon>Galerucinae</taxon>
        <taxon>Alticini</taxon>
        <taxon>Psylliodes</taxon>
    </lineage>
</organism>
<dbReference type="GO" id="GO:0016805">
    <property type="term" value="F:dipeptidase activity"/>
    <property type="evidence" value="ECO:0007669"/>
    <property type="project" value="UniProtKB-KW"/>
</dbReference>
<comment type="subcellular location">
    <subcellularLocation>
        <location evidence="1">Cytoplasm</location>
    </subcellularLocation>
</comment>
<proteinExistence type="inferred from homology"/>
<reference evidence="12" key="1">
    <citation type="submission" date="2022-01" db="EMBL/GenBank/DDBJ databases">
        <authorList>
            <person name="King R."/>
        </authorList>
    </citation>
    <scope>NUCLEOTIDE SEQUENCE</scope>
</reference>
<accession>A0A9P0GC91</accession>
<dbReference type="CDD" id="cd03146">
    <property type="entry name" value="GAT1_Peptidase_E"/>
    <property type="match status" value="1"/>
</dbReference>
<evidence type="ECO:0000256" key="2">
    <source>
        <dbReference type="ARBA" id="ARBA00006534"/>
    </source>
</evidence>
<dbReference type="Pfam" id="PF03575">
    <property type="entry name" value="Peptidase_S51"/>
    <property type="match status" value="1"/>
</dbReference>
<name>A0A9P0GC91_9CUCU</name>
<dbReference type="EC" id="3.4.13.21" evidence="10"/>
<keyword evidence="6" id="KW-0720">Serine protease</keyword>
<dbReference type="PANTHER" id="PTHR20842">
    <property type="entry name" value="PROTEASE S51 ALPHA-ASPARTYL DIPEPTIDASE"/>
    <property type="match status" value="1"/>
</dbReference>
<dbReference type="Gene3D" id="3.40.50.880">
    <property type="match status" value="1"/>
</dbReference>
<evidence type="ECO:0000256" key="3">
    <source>
        <dbReference type="ARBA" id="ARBA00022490"/>
    </source>
</evidence>
<evidence type="ECO:0000256" key="11">
    <source>
        <dbReference type="ARBA" id="ARBA00075877"/>
    </source>
</evidence>
<dbReference type="GO" id="GO:0006508">
    <property type="term" value="P:proteolysis"/>
    <property type="evidence" value="ECO:0007669"/>
    <property type="project" value="UniProtKB-KW"/>
</dbReference>
<evidence type="ECO:0000256" key="7">
    <source>
        <dbReference type="ARBA" id="ARBA00022997"/>
    </source>
</evidence>
<dbReference type="SUPFAM" id="SSF52317">
    <property type="entry name" value="Class I glutamine amidotransferase-like"/>
    <property type="match status" value="1"/>
</dbReference>
<dbReference type="InterPro" id="IPR005320">
    <property type="entry name" value="Peptidase_S51"/>
</dbReference>
<gene>
    <name evidence="12" type="ORF">PSYICH_LOCUS7391</name>
</gene>
<comment type="function">
    <text evidence="9">Hydrolyzes dipeptides containing N-terminal aspartate residues.</text>
</comment>
<evidence type="ECO:0000313" key="12">
    <source>
        <dbReference type="EMBL" id="CAH1105666.1"/>
    </source>
</evidence>
<protein>
    <recommendedName>
        <fullName evidence="10">dipeptidase E</fullName>
        <ecNumber evidence="10">3.4.13.21</ecNumber>
    </recommendedName>
    <alternativeName>
        <fullName evidence="11">Asp-specific dipeptidase</fullName>
    </alternativeName>
</protein>
<dbReference type="GO" id="GO:0005737">
    <property type="term" value="C:cytoplasm"/>
    <property type="evidence" value="ECO:0007669"/>
    <property type="project" value="UniProtKB-SubCell"/>
</dbReference>
<dbReference type="GO" id="GO:0008236">
    <property type="term" value="F:serine-type peptidase activity"/>
    <property type="evidence" value="ECO:0007669"/>
    <property type="project" value="UniProtKB-KW"/>
</dbReference>